<name>A0A212TC03_9MICO</name>
<dbReference type="EMBL" id="FYEZ01000001">
    <property type="protein sequence ID" value="SNC63366.1"/>
    <property type="molecule type" value="Genomic_DNA"/>
</dbReference>
<dbReference type="AlphaFoldDB" id="A0A212TC03"/>
<dbReference type="Gene3D" id="3.30.450.40">
    <property type="match status" value="1"/>
</dbReference>
<reference evidence="3 4" key="1">
    <citation type="submission" date="2017-06" db="EMBL/GenBank/DDBJ databases">
        <authorList>
            <person name="Kim H.J."/>
            <person name="Triplett B.A."/>
        </authorList>
    </citation>
    <scope>NUCLEOTIDE SEQUENCE [LARGE SCALE GENOMIC DNA]</scope>
    <source>
        <strain evidence="3 4">DSM 22179</strain>
    </source>
</reference>
<dbReference type="SMART" id="SM00065">
    <property type="entry name" value="GAF"/>
    <property type="match status" value="1"/>
</dbReference>
<sequence length="589" mass="63326">MEDPTTKGAGARWLELLLRGVPVEELLRHGQELGSEGARQAGQALQVKALLQERSRRAGELAALNDIAGHLLGMRSPTELLPEIVTRARHLLRVDLAYLALARTDDRGRDCLRIEVTDGALTPELVGVELDLESGVMGWIMRNARPRWSHDYQADTTFVRAPEADAAASAEHMHGTLGAPLTVRGRVIGALFAADRLPRDFSEEEVTLLSALAAHAGIAVDNARRLAQLEATLEELDHRSERLAHALHWDDRLREVVLRGGGITELLAEVSSAVGSPVRFVRHRVGEPDPELPPVSSPVVAAQRVLGWLVLGREEVSEAGRIALDRAAPTVALAAVAHEAATEATGRARDLRLIELVTAPPDAEPRTRELRLAGLDPTGEYSVAVVAGRGAAVTGHPAWVEGLPTEAVVVRHHRDALVVSPGDPEKLAATLRAAGVTAGVAGPVPAERGLPAAHTEASEVLLALKVLDDGPMVATRRHLGIHRLLLTELGRDGLRAEVERELGPVQVEEQQRGVPLLATMQAYLDAGRSPSRAAAALSVHVNTVYQRLAVVDRLLGPEWRQPGRSLDLHVLLRLESGLPTLRPALPTPR</sequence>
<dbReference type="PANTHER" id="PTHR33744:SF1">
    <property type="entry name" value="DNA-BINDING TRANSCRIPTIONAL ACTIVATOR ADER"/>
    <property type="match status" value="1"/>
</dbReference>
<proteinExistence type="predicted"/>
<gene>
    <name evidence="3" type="ORF">SAMN05445756_0891</name>
</gene>
<dbReference type="InterPro" id="IPR025736">
    <property type="entry name" value="PucR_C-HTH_dom"/>
</dbReference>
<dbReference type="Proteomes" id="UP000198122">
    <property type="component" value="Unassembled WGS sequence"/>
</dbReference>
<evidence type="ECO:0000259" key="2">
    <source>
        <dbReference type="SMART" id="SM00065"/>
    </source>
</evidence>
<dbReference type="PANTHER" id="PTHR33744">
    <property type="entry name" value="CARBOHYDRATE DIACID REGULATOR"/>
    <property type="match status" value="1"/>
</dbReference>
<keyword evidence="4" id="KW-1185">Reference proteome</keyword>
<evidence type="ECO:0000313" key="3">
    <source>
        <dbReference type="EMBL" id="SNC63366.1"/>
    </source>
</evidence>
<dbReference type="InterPro" id="IPR051448">
    <property type="entry name" value="CdaR-like_regulators"/>
</dbReference>
<dbReference type="SUPFAM" id="SSF55781">
    <property type="entry name" value="GAF domain-like"/>
    <property type="match status" value="1"/>
</dbReference>
<evidence type="ECO:0000256" key="1">
    <source>
        <dbReference type="SAM" id="Coils"/>
    </source>
</evidence>
<dbReference type="Pfam" id="PF13185">
    <property type="entry name" value="GAF_2"/>
    <property type="match status" value="1"/>
</dbReference>
<feature type="coiled-coil region" evidence="1">
    <location>
        <begin position="219"/>
        <end position="246"/>
    </location>
</feature>
<dbReference type="Pfam" id="PF13556">
    <property type="entry name" value="HTH_30"/>
    <property type="match status" value="1"/>
</dbReference>
<dbReference type="InterPro" id="IPR029016">
    <property type="entry name" value="GAF-like_dom_sf"/>
</dbReference>
<evidence type="ECO:0000313" key="4">
    <source>
        <dbReference type="Proteomes" id="UP000198122"/>
    </source>
</evidence>
<dbReference type="InterPro" id="IPR003018">
    <property type="entry name" value="GAF"/>
</dbReference>
<keyword evidence="1" id="KW-0175">Coiled coil</keyword>
<protein>
    <submittedName>
        <fullName evidence="3">PucR C-terminal helix-turn-helix domain-containing protein</fullName>
    </submittedName>
</protein>
<accession>A0A212TC03</accession>
<dbReference type="InterPro" id="IPR042070">
    <property type="entry name" value="PucR_C-HTH_sf"/>
</dbReference>
<dbReference type="Gene3D" id="1.10.10.2840">
    <property type="entry name" value="PucR C-terminal helix-turn-helix domain"/>
    <property type="match status" value="1"/>
</dbReference>
<organism evidence="3 4">
    <name type="scientific">Kytococcus aerolatus</name>
    <dbReference type="NCBI Taxonomy" id="592308"/>
    <lineage>
        <taxon>Bacteria</taxon>
        <taxon>Bacillati</taxon>
        <taxon>Actinomycetota</taxon>
        <taxon>Actinomycetes</taxon>
        <taxon>Micrococcales</taxon>
        <taxon>Kytococcaceae</taxon>
        <taxon>Kytococcus</taxon>
    </lineage>
</organism>
<feature type="domain" description="GAF" evidence="2">
    <location>
        <begin position="76"/>
        <end position="230"/>
    </location>
</feature>